<dbReference type="AlphaFoldDB" id="W2RPH2"/>
<dbReference type="GeneID" id="19974569"/>
<reference evidence="1 2" key="1">
    <citation type="submission" date="2013-03" db="EMBL/GenBank/DDBJ databases">
        <title>The Genome Sequence of Phialophora europaea CBS 101466.</title>
        <authorList>
            <consortium name="The Broad Institute Genomics Platform"/>
            <person name="Cuomo C."/>
            <person name="de Hoog S."/>
            <person name="Gorbushina A."/>
            <person name="Walker B."/>
            <person name="Young S.K."/>
            <person name="Zeng Q."/>
            <person name="Gargeya S."/>
            <person name="Fitzgerald M."/>
            <person name="Haas B."/>
            <person name="Abouelleil A."/>
            <person name="Allen A.W."/>
            <person name="Alvarado L."/>
            <person name="Arachchi H.M."/>
            <person name="Berlin A.M."/>
            <person name="Chapman S.B."/>
            <person name="Gainer-Dewar J."/>
            <person name="Goldberg J."/>
            <person name="Griggs A."/>
            <person name="Gujja S."/>
            <person name="Hansen M."/>
            <person name="Howarth C."/>
            <person name="Imamovic A."/>
            <person name="Ireland A."/>
            <person name="Larimer J."/>
            <person name="McCowan C."/>
            <person name="Murphy C."/>
            <person name="Pearson M."/>
            <person name="Poon T.W."/>
            <person name="Priest M."/>
            <person name="Roberts A."/>
            <person name="Saif S."/>
            <person name="Shea T."/>
            <person name="Sisk P."/>
            <person name="Sykes S."/>
            <person name="Wortman J."/>
            <person name="Nusbaum C."/>
            <person name="Birren B."/>
        </authorList>
    </citation>
    <scope>NUCLEOTIDE SEQUENCE [LARGE SCALE GENOMIC DNA]</scope>
    <source>
        <strain evidence="1 2">CBS 101466</strain>
    </source>
</reference>
<protein>
    <recommendedName>
        <fullName evidence="3">F-box domain-containing protein</fullName>
    </recommendedName>
</protein>
<dbReference type="InParanoid" id="W2RPH2"/>
<name>W2RPH2_CYPE1</name>
<dbReference type="InterPro" id="IPR036047">
    <property type="entry name" value="F-box-like_dom_sf"/>
</dbReference>
<dbReference type="SUPFAM" id="SSF81383">
    <property type="entry name" value="F-box domain"/>
    <property type="match status" value="1"/>
</dbReference>
<proteinExistence type="predicted"/>
<dbReference type="RefSeq" id="XP_008719777.1">
    <property type="nucleotide sequence ID" value="XM_008721555.1"/>
</dbReference>
<dbReference type="Proteomes" id="UP000030752">
    <property type="component" value="Unassembled WGS sequence"/>
</dbReference>
<sequence length="234" mass="26480">MPKKRSKTPSGRHLIGLDIFPNEILSKIISDVSDVDAILLGLTSRRYYALILHAFKVSKLSDILPHPSKAHLGDGWGGEEGTLNSHYGSLMKALYTWVPRDYIYCDQIFQYRMMESLLSHDPYVGHWHHRPAHCGCLRSLAIRRDSFTGTPIQSRAKAILATIQKQNKAREAKAAKLARSLGVKRGKARSDDWAGDEREFFVYIAFHYEDCGWVARYRHTQASWALPATALDVG</sequence>
<dbReference type="EMBL" id="KB822723">
    <property type="protein sequence ID" value="ETN37608.1"/>
    <property type="molecule type" value="Genomic_DNA"/>
</dbReference>
<gene>
    <name evidence="1" type="ORF">HMPREF1541_07230</name>
</gene>
<evidence type="ECO:0008006" key="3">
    <source>
        <dbReference type="Google" id="ProtNLM"/>
    </source>
</evidence>
<evidence type="ECO:0000313" key="1">
    <source>
        <dbReference type="EMBL" id="ETN37608.1"/>
    </source>
</evidence>
<organism evidence="1 2">
    <name type="scientific">Cyphellophora europaea (strain CBS 101466)</name>
    <name type="common">Phialophora europaea</name>
    <dbReference type="NCBI Taxonomy" id="1220924"/>
    <lineage>
        <taxon>Eukaryota</taxon>
        <taxon>Fungi</taxon>
        <taxon>Dikarya</taxon>
        <taxon>Ascomycota</taxon>
        <taxon>Pezizomycotina</taxon>
        <taxon>Eurotiomycetes</taxon>
        <taxon>Chaetothyriomycetidae</taxon>
        <taxon>Chaetothyriales</taxon>
        <taxon>Cyphellophoraceae</taxon>
        <taxon>Cyphellophora</taxon>
    </lineage>
</organism>
<evidence type="ECO:0000313" key="2">
    <source>
        <dbReference type="Proteomes" id="UP000030752"/>
    </source>
</evidence>
<keyword evidence="2" id="KW-1185">Reference proteome</keyword>
<accession>W2RPH2</accession>
<dbReference type="HOGENOM" id="CLU_1184960_0_0_1"/>
<dbReference type="VEuPathDB" id="FungiDB:HMPREF1541_07230"/>
<dbReference type="CDD" id="cd09917">
    <property type="entry name" value="F-box_SF"/>
    <property type="match status" value="1"/>
</dbReference>